<dbReference type="Pfam" id="PF26337">
    <property type="entry name" value="Gtf3_C"/>
    <property type="match status" value="1"/>
</dbReference>
<reference evidence="4 5" key="1">
    <citation type="submission" date="2017-01" db="EMBL/GenBank/DDBJ databases">
        <title>In silico prediction, in vitro antibacterial spectrum and physicochemical properties of a putative bacteriocin produced by Lactobacillus rhamnosus strain L156.4.</title>
        <authorList>
            <person name="Silveira A.M."/>
            <person name="Monteiro A.S."/>
            <person name="Santos V.L."/>
            <person name="Nicoli J.R."/>
            <person name="Azevedo V."/>
            <person name="Soares S.C."/>
            <person name="Castro-Oliveira L."/>
            <person name="Dias-Souza M.V."/>
            <person name="Nardi R.M."/>
        </authorList>
    </citation>
    <scope>NUCLEOTIDE SEQUENCE [LARGE SCALE GENOMIC DNA]</scope>
    <source>
        <strain evidence="4 5">L156.4</strain>
    </source>
</reference>
<name>A0AAX0K1X1_LACRH</name>
<evidence type="ECO:0000313" key="4">
    <source>
        <dbReference type="EMBL" id="ONN75026.1"/>
    </source>
</evidence>
<evidence type="ECO:0000259" key="2">
    <source>
        <dbReference type="Pfam" id="PF26334"/>
    </source>
</evidence>
<accession>A0AAX0K1X1</accession>
<dbReference type="Proteomes" id="UP000189067">
    <property type="component" value="Unassembled WGS sequence"/>
</dbReference>
<feature type="domain" description="Glucosyltransferase 3-like N-terminal" evidence="2">
    <location>
        <begin position="20"/>
        <end position="164"/>
    </location>
</feature>
<feature type="domain" description="Glucosyltransferase 3-like C-terminal" evidence="3">
    <location>
        <begin position="199"/>
        <end position="359"/>
    </location>
</feature>
<dbReference type="AlphaFoldDB" id="A0AAX0K1X1"/>
<comment type="caution">
    <text evidence="4">The sequence shown here is derived from an EMBL/GenBank/DDBJ whole genome shotgun (WGS) entry which is preliminary data.</text>
</comment>
<dbReference type="InterPro" id="IPR058591">
    <property type="entry name" value="Gtf3_N"/>
</dbReference>
<dbReference type="EMBL" id="MTJY01000025">
    <property type="protein sequence ID" value="ONN75026.1"/>
    <property type="molecule type" value="Genomic_DNA"/>
</dbReference>
<dbReference type="InterPro" id="IPR058592">
    <property type="entry name" value="Gtf3_C"/>
</dbReference>
<protein>
    <submittedName>
        <fullName evidence="4">Glycosyltransferase</fullName>
    </submittedName>
</protein>
<organism evidence="4 5">
    <name type="scientific">Lacticaseibacillus rhamnosus</name>
    <name type="common">Lactobacillus rhamnosus</name>
    <dbReference type="NCBI Taxonomy" id="47715"/>
    <lineage>
        <taxon>Bacteria</taxon>
        <taxon>Bacillati</taxon>
        <taxon>Bacillota</taxon>
        <taxon>Bacilli</taxon>
        <taxon>Lactobacillales</taxon>
        <taxon>Lactobacillaceae</taxon>
        <taxon>Lacticaseibacillus</taxon>
    </lineage>
</organism>
<evidence type="ECO:0000259" key="3">
    <source>
        <dbReference type="Pfam" id="PF26337"/>
    </source>
</evidence>
<dbReference type="RefSeq" id="WP_070552778.1">
    <property type="nucleotide sequence ID" value="NZ_JANWGJ010000047.1"/>
</dbReference>
<keyword evidence="1" id="KW-0808">Transferase</keyword>
<dbReference type="Gene3D" id="3.40.50.2000">
    <property type="entry name" value="Glycogen Phosphorylase B"/>
    <property type="match status" value="2"/>
</dbReference>
<evidence type="ECO:0000256" key="1">
    <source>
        <dbReference type="ARBA" id="ARBA00022679"/>
    </source>
</evidence>
<proteinExistence type="predicted"/>
<dbReference type="Pfam" id="PF26334">
    <property type="entry name" value="Gtf3_N"/>
    <property type="match status" value="1"/>
</dbReference>
<gene>
    <name evidence="4" type="ORF">BWR10_05155</name>
</gene>
<evidence type="ECO:0000313" key="5">
    <source>
        <dbReference type="Proteomes" id="UP000189067"/>
    </source>
</evidence>
<sequence length="369" mass="42106">MTNYILHFTSNREPSYPYWDHGAAGKFHLDREYAAKQLGFLRIDSYAYIWEDEPIDVLNARLDGLLGGLQQNDCLIVQWPFPPYGVRWINAFIDRVHMFGAKLIILADDLGSWKIHERFPSAMSPTLQAYLADPIVSEEVKFLNRADGLVLHSEAMKEHLAQQLLLVGKKLIENVACYGPGMYRVKYFQGRRQFDRGVDYAGSLFKAPFLQHLPADLKLNIYGATAKDQKLAENRAINLHQRVDPEAIPVMLKGSYGLIWDSESYPDVTGIWGEYEKYNTPAKFPMYLSANEPVIVWSQASTAAFVKANQIGLTLDTLDQLPEAIKSVTEEQYQQMQMNVMRISPLVRDGFFIKKAILDVMEKIYVQGE</sequence>
<dbReference type="PIRSF" id="PIRSF007023">
    <property type="entry name" value="UDP-Galf_transf"/>
    <property type="match status" value="1"/>
</dbReference>